<proteinExistence type="predicted"/>
<dbReference type="AlphaFoldDB" id="A0A507QS80"/>
<evidence type="ECO:0000256" key="1">
    <source>
        <dbReference type="SAM" id="MobiDB-lite"/>
    </source>
</evidence>
<feature type="region of interest" description="Disordered" evidence="1">
    <location>
        <begin position="112"/>
        <end position="311"/>
    </location>
</feature>
<protein>
    <recommendedName>
        <fullName evidence="4">Telomerase inhibitor</fullName>
    </recommendedName>
</protein>
<sequence>MDAQAYLIRHGWSGPGNPLNPNSKHHPHGGLGLTRPILVSRKNNNHGVGKKTTKDPTNQWWLRGFEDALKGVGSEQRDNGGASSANALTSELYRFFVRGEVLEGTIRRECGHGQGAEGAMGDNNDGEKSGKGKRKRVDSDDEVKEAKMRKKEKKREDKKKKKDKEGVSSERCSSDEASKEDKEERRRRRKEEKRKRKAEDSKDGSKTKSSSKTEKKKKERRRRKETLISAEADYPTPASTEQEQTDSSGQDESAAIGKTLKEKKDKKHKKESKKSKKLKTDENADPGLSTSKEPKKAKKDKKDKKKKSTSD</sequence>
<keyword evidence="3" id="KW-1185">Reference proteome</keyword>
<dbReference type="EMBL" id="VIFY01000128">
    <property type="protein sequence ID" value="TQB69972.1"/>
    <property type="molecule type" value="Genomic_DNA"/>
</dbReference>
<reference evidence="2 3" key="1">
    <citation type="submission" date="2019-06" db="EMBL/GenBank/DDBJ databases">
        <title>Wine fermentation using esterase from Monascus purpureus.</title>
        <authorList>
            <person name="Geng C."/>
            <person name="Zhang Y."/>
        </authorList>
    </citation>
    <scope>NUCLEOTIDE SEQUENCE [LARGE SCALE GENOMIC DNA]</scope>
    <source>
        <strain evidence="2">HQ1</strain>
    </source>
</reference>
<comment type="caution">
    <text evidence="2">The sequence shown here is derived from an EMBL/GenBank/DDBJ whole genome shotgun (WGS) entry which is preliminary data.</text>
</comment>
<organism evidence="2 3">
    <name type="scientific">Monascus purpureus</name>
    <name type="common">Red mold</name>
    <name type="synonym">Monascus anka</name>
    <dbReference type="NCBI Taxonomy" id="5098"/>
    <lineage>
        <taxon>Eukaryota</taxon>
        <taxon>Fungi</taxon>
        <taxon>Dikarya</taxon>
        <taxon>Ascomycota</taxon>
        <taxon>Pezizomycotina</taxon>
        <taxon>Eurotiomycetes</taxon>
        <taxon>Eurotiomycetidae</taxon>
        <taxon>Eurotiales</taxon>
        <taxon>Aspergillaceae</taxon>
        <taxon>Monascus</taxon>
    </lineage>
</organism>
<gene>
    <name evidence="2" type="ORF">MPDQ_001118</name>
</gene>
<evidence type="ECO:0008006" key="4">
    <source>
        <dbReference type="Google" id="ProtNLM"/>
    </source>
</evidence>
<dbReference type="Proteomes" id="UP000319663">
    <property type="component" value="Unassembled WGS sequence"/>
</dbReference>
<feature type="compositionally biased region" description="Basic residues" evidence="1">
    <location>
        <begin position="185"/>
        <end position="196"/>
    </location>
</feature>
<feature type="region of interest" description="Disordered" evidence="1">
    <location>
        <begin position="12"/>
        <end position="35"/>
    </location>
</feature>
<dbReference type="STRING" id="5098.A0A507QS80"/>
<feature type="compositionally biased region" description="Basic and acidic residues" evidence="1">
    <location>
        <begin position="197"/>
        <end position="206"/>
    </location>
</feature>
<feature type="compositionally biased region" description="Basic and acidic residues" evidence="1">
    <location>
        <begin position="163"/>
        <end position="184"/>
    </location>
</feature>
<name>A0A507QS80_MONPU</name>
<feature type="compositionally biased region" description="Basic residues" evidence="1">
    <location>
        <begin position="147"/>
        <end position="162"/>
    </location>
</feature>
<feature type="compositionally biased region" description="Basic residues" evidence="1">
    <location>
        <begin position="264"/>
        <end position="277"/>
    </location>
</feature>
<evidence type="ECO:0000313" key="2">
    <source>
        <dbReference type="EMBL" id="TQB69972.1"/>
    </source>
</evidence>
<feature type="compositionally biased region" description="Basic residues" evidence="1">
    <location>
        <begin position="295"/>
        <end position="311"/>
    </location>
</feature>
<dbReference type="OrthoDB" id="3366546at2759"/>
<feature type="compositionally biased region" description="Basic residues" evidence="1">
    <location>
        <begin position="214"/>
        <end position="224"/>
    </location>
</feature>
<accession>A0A507QS80</accession>
<evidence type="ECO:0000313" key="3">
    <source>
        <dbReference type="Proteomes" id="UP000319663"/>
    </source>
</evidence>
<feature type="compositionally biased region" description="Polar residues" evidence="1">
    <location>
        <begin position="237"/>
        <end position="251"/>
    </location>
</feature>